<dbReference type="SUPFAM" id="SSF52743">
    <property type="entry name" value="Subtilisin-like"/>
    <property type="match status" value="1"/>
</dbReference>
<reference evidence="10 11" key="1">
    <citation type="submission" date="2022-06" db="EMBL/GenBank/DDBJ databases">
        <title>Paraconexibacter antarcticus.</title>
        <authorList>
            <person name="Kim C.S."/>
        </authorList>
    </citation>
    <scope>NUCLEOTIDE SEQUENCE [LARGE SCALE GENOMIC DNA]</scope>
    <source>
        <strain evidence="10 11">02-257</strain>
    </source>
</reference>
<accession>A0ABY5DYA7</accession>
<dbReference type="RefSeq" id="WP_254573324.1">
    <property type="nucleotide sequence ID" value="NZ_CP098502.1"/>
</dbReference>
<dbReference type="PROSITE" id="PS00138">
    <property type="entry name" value="SUBTILASE_SER"/>
    <property type="match status" value="1"/>
</dbReference>
<keyword evidence="11" id="KW-1185">Reference proteome</keyword>
<evidence type="ECO:0000256" key="6">
    <source>
        <dbReference type="ARBA" id="ARBA00022837"/>
    </source>
</evidence>
<keyword evidence="7" id="KW-0865">Zymogen</keyword>
<comment type="cofactor">
    <cofactor evidence="1">
        <name>Ca(2+)</name>
        <dbReference type="ChEBI" id="CHEBI:29108"/>
    </cofactor>
</comment>
<dbReference type="PANTHER" id="PTHR14218:SF15">
    <property type="entry name" value="TRIPEPTIDYL-PEPTIDASE 1"/>
    <property type="match status" value="1"/>
</dbReference>
<sequence length="624" mass="63036">MTYATKASVAALLATVAGLVAGPAAGAAPARKAVPAAGPQAAKGAADQGAVAPGKPVTLRIYLTPKGGSDALAAAAAAVSDPSSPTHGRYLTPAQYEAAYRPTAESVVAVEAYARDGGLRVDGVEAHSRYITVTGTAAAVDATFGTGLHRFAAGGDSFDAPTHAATVTAAIAPRVLAVSGLSTRPRAMKPHATAPAAFVNGTPCSAYYGEKPASDQPPFQGRTLPYAPCGYVPAQLRSAYEGGTALNGSGVTVAITDAYASPTIESDANTYAARHGDQPFAAGQLTQSNPARFTQERLCDSLGWYGEETLDVEAVHGMAPGANVLYYGSPSCLDQDFGDTLARVVDDDKASVVSNSWGDLESNETPDGVAAYEQVFQQGVLQGISFLFSSGDNGDEVASSGVGQADYPTSDPYVTSVGGTSTGIGSTGALSFQTGWGTDKFTLASGAWTPAGFLYGAGGGFSSLFARPAYQQGTVPGNTTGRAVPDVAMDADPTTGMLVGETQKFPKGGNAYGEYRIGGTSLAAPLMAGMQALRNQRTGARGGLLNPTLYGAAKGTITDVSAPGPDAGNVRSDYANGVDPSGGMVYSVRTFDQDSSLGDGGAVTKGWDSITGIGVPSATYLTGG</sequence>
<dbReference type="PROSITE" id="PS51695">
    <property type="entry name" value="SEDOLISIN"/>
    <property type="match status" value="1"/>
</dbReference>
<dbReference type="CDD" id="cd11377">
    <property type="entry name" value="Pro-peptidase_S53"/>
    <property type="match status" value="1"/>
</dbReference>
<keyword evidence="6" id="KW-0106">Calcium</keyword>
<keyword evidence="2" id="KW-0645">Protease</keyword>
<evidence type="ECO:0000256" key="7">
    <source>
        <dbReference type="ARBA" id="ARBA00023145"/>
    </source>
</evidence>
<protein>
    <submittedName>
        <fullName evidence="10">S53 family peptidase</fullName>
    </submittedName>
</protein>
<keyword evidence="3" id="KW-0479">Metal-binding</keyword>
<dbReference type="Proteomes" id="UP001056035">
    <property type="component" value="Chromosome"/>
</dbReference>
<name>A0ABY5DYA7_9ACTN</name>
<evidence type="ECO:0000256" key="1">
    <source>
        <dbReference type="ARBA" id="ARBA00001913"/>
    </source>
</evidence>
<keyword evidence="8" id="KW-0732">Signal</keyword>
<feature type="signal peptide" evidence="8">
    <location>
        <begin position="1"/>
        <end position="27"/>
    </location>
</feature>
<evidence type="ECO:0000256" key="5">
    <source>
        <dbReference type="ARBA" id="ARBA00022825"/>
    </source>
</evidence>
<feature type="chain" id="PRO_5046721926" evidence="8">
    <location>
        <begin position="28"/>
        <end position="624"/>
    </location>
</feature>
<dbReference type="PANTHER" id="PTHR14218">
    <property type="entry name" value="PROTEASE S8 TRIPEPTIDYL PEPTIDASE I CLN2"/>
    <property type="match status" value="1"/>
</dbReference>
<keyword evidence="4" id="KW-0378">Hydrolase</keyword>
<dbReference type="InterPro" id="IPR000209">
    <property type="entry name" value="Peptidase_S8/S53_dom"/>
</dbReference>
<evidence type="ECO:0000256" key="8">
    <source>
        <dbReference type="SAM" id="SignalP"/>
    </source>
</evidence>
<dbReference type="Gene3D" id="3.40.50.200">
    <property type="entry name" value="Peptidase S8/S53 domain"/>
    <property type="match status" value="1"/>
</dbReference>
<keyword evidence="5" id="KW-0720">Serine protease</keyword>
<dbReference type="InterPro" id="IPR015366">
    <property type="entry name" value="S53_propep"/>
</dbReference>
<evidence type="ECO:0000313" key="10">
    <source>
        <dbReference type="EMBL" id="UTI66656.1"/>
    </source>
</evidence>
<evidence type="ECO:0000256" key="4">
    <source>
        <dbReference type="ARBA" id="ARBA00022801"/>
    </source>
</evidence>
<dbReference type="InterPro" id="IPR036852">
    <property type="entry name" value="Peptidase_S8/S53_dom_sf"/>
</dbReference>
<dbReference type="InterPro" id="IPR023828">
    <property type="entry name" value="Peptidase_S8_Ser-AS"/>
</dbReference>
<evidence type="ECO:0000256" key="2">
    <source>
        <dbReference type="ARBA" id="ARBA00022670"/>
    </source>
</evidence>
<dbReference type="InterPro" id="IPR050819">
    <property type="entry name" value="Tripeptidyl-peptidase_I"/>
</dbReference>
<gene>
    <name evidence="10" type="ORF">NBH00_10710</name>
</gene>
<evidence type="ECO:0000256" key="3">
    <source>
        <dbReference type="ARBA" id="ARBA00022723"/>
    </source>
</evidence>
<dbReference type="Pfam" id="PF09286">
    <property type="entry name" value="Pro-kuma_activ"/>
    <property type="match status" value="1"/>
</dbReference>
<dbReference type="CDD" id="cd04056">
    <property type="entry name" value="Peptidases_S53"/>
    <property type="match status" value="1"/>
</dbReference>
<dbReference type="Pfam" id="PF00082">
    <property type="entry name" value="Peptidase_S8"/>
    <property type="match status" value="1"/>
</dbReference>
<proteinExistence type="predicted"/>
<feature type="domain" description="Peptidase S53" evidence="9">
    <location>
        <begin position="230"/>
        <end position="624"/>
    </location>
</feature>
<organism evidence="10 11">
    <name type="scientific">Paraconexibacter antarcticus</name>
    <dbReference type="NCBI Taxonomy" id="2949664"/>
    <lineage>
        <taxon>Bacteria</taxon>
        <taxon>Bacillati</taxon>
        <taxon>Actinomycetota</taxon>
        <taxon>Thermoleophilia</taxon>
        <taxon>Solirubrobacterales</taxon>
        <taxon>Paraconexibacteraceae</taxon>
        <taxon>Paraconexibacter</taxon>
    </lineage>
</organism>
<dbReference type="SUPFAM" id="SSF54897">
    <property type="entry name" value="Protease propeptides/inhibitors"/>
    <property type="match status" value="1"/>
</dbReference>
<evidence type="ECO:0000259" key="9">
    <source>
        <dbReference type="PROSITE" id="PS51695"/>
    </source>
</evidence>
<dbReference type="EMBL" id="CP098502">
    <property type="protein sequence ID" value="UTI66656.1"/>
    <property type="molecule type" value="Genomic_DNA"/>
</dbReference>
<evidence type="ECO:0000313" key="11">
    <source>
        <dbReference type="Proteomes" id="UP001056035"/>
    </source>
</evidence>
<dbReference type="SMART" id="SM00944">
    <property type="entry name" value="Pro-kuma_activ"/>
    <property type="match status" value="1"/>
</dbReference>
<dbReference type="InterPro" id="IPR030400">
    <property type="entry name" value="Sedolisin_dom"/>
</dbReference>